<dbReference type="AlphaFoldDB" id="A0A6J6XA67"/>
<proteinExistence type="predicted"/>
<protein>
    <submittedName>
        <fullName evidence="1">Unannotated protein</fullName>
    </submittedName>
</protein>
<reference evidence="1" key="1">
    <citation type="submission" date="2020-05" db="EMBL/GenBank/DDBJ databases">
        <authorList>
            <person name="Chiriac C."/>
            <person name="Salcher M."/>
            <person name="Ghai R."/>
            <person name="Kavagutti S V."/>
        </authorList>
    </citation>
    <scope>NUCLEOTIDE SEQUENCE</scope>
</reference>
<gene>
    <name evidence="1" type="ORF">UFOPK3001_00498</name>
</gene>
<sequence>MVRGTSANELSIEGKATLSAVASKLTKNCAHEVRKSAYQASRGMGSTERFR</sequence>
<name>A0A6J6XA67_9ZZZZ</name>
<dbReference type="EMBL" id="CAFAAJ010000022">
    <property type="protein sequence ID" value="CAB4794001.1"/>
    <property type="molecule type" value="Genomic_DNA"/>
</dbReference>
<evidence type="ECO:0000313" key="1">
    <source>
        <dbReference type="EMBL" id="CAB4794001.1"/>
    </source>
</evidence>
<organism evidence="1">
    <name type="scientific">freshwater metagenome</name>
    <dbReference type="NCBI Taxonomy" id="449393"/>
    <lineage>
        <taxon>unclassified sequences</taxon>
        <taxon>metagenomes</taxon>
        <taxon>ecological metagenomes</taxon>
    </lineage>
</organism>
<accession>A0A6J6XA67</accession>